<organism evidence="4 5">
    <name type="scientific">Klenkia taihuensis</name>
    <dbReference type="NCBI Taxonomy" id="1225127"/>
    <lineage>
        <taxon>Bacteria</taxon>
        <taxon>Bacillati</taxon>
        <taxon>Actinomycetota</taxon>
        <taxon>Actinomycetes</taxon>
        <taxon>Geodermatophilales</taxon>
        <taxon>Geodermatophilaceae</taxon>
        <taxon>Klenkia</taxon>
    </lineage>
</organism>
<dbReference type="EMBL" id="FOMD01000001">
    <property type="protein sequence ID" value="SFC30046.1"/>
    <property type="molecule type" value="Genomic_DNA"/>
</dbReference>
<evidence type="ECO:0000256" key="2">
    <source>
        <dbReference type="ARBA" id="ARBA00023315"/>
    </source>
</evidence>
<reference evidence="5" key="1">
    <citation type="submission" date="2016-10" db="EMBL/GenBank/DDBJ databases">
        <authorList>
            <person name="Varghese N."/>
            <person name="Submissions S."/>
        </authorList>
    </citation>
    <scope>NUCLEOTIDE SEQUENCE [LARGE SCALE GENOMIC DNA]</scope>
    <source>
        <strain evidence="5">DSM 45962</strain>
    </source>
</reference>
<dbReference type="Proteomes" id="UP000199022">
    <property type="component" value="Unassembled WGS sequence"/>
</dbReference>
<evidence type="ECO:0000259" key="3">
    <source>
        <dbReference type="PROSITE" id="PS51186"/>
    </source>
</evidence>
<keyword evidence="2 4" id="KW-0012">Acyltransferase</keyword>
<dbReference type="RefSeq" id="WP_091554582.1">
    <property type="nucleotide sequence ID" value="NZ_BNAC01000002.1"/>
</dbReference>
<dbReference type="PANTHER" id="PTHR43877:SF2">
    <property type="entry name" value="AMINOALKYLPHOSPHONATE N-ACETYLTRANSFERASE-RELATED"/>
    <property type="match status" value="1"/>
</dbReference>
<dbReference type="Gene3D" id="3.40.630.30">
    <property type="match status" value="1"/>
</dbReference>
<dbReference type="STRING" id="1225127.SAMN05661030_0605"/>
<dbReference type="PROSITE" id="PS51186">
    <property type="entry name" value="GNAT"/>
    <property type="match status" value="1"/>
</dbReference>
<dbReference type="OrthoDB" id="3572254at2"/>
<dbReference type="AlphaFoldDB" id="A0A1I1I1L4"/>
<dbReference type="CDD" id="cd04301">
    <property type="entry name" value="NAT_SF"/>
    <property type="match status" value="1"/>
</dbReference>
<dbReference type="InterPro" id="IPR050832">
    <property type="entry name" value="Bact_Acetyltransf"/>
</dbReference>
<name>A0A1I1I1L4_9ACTN</name>
<protein>
    <submittedName>
        <fullName evidence="4">L-amino acid N-acyltransferase YncA</fullName>
    </submittedName>
</protein>
<dbReference type="PANTHER" id="PTHR43877">
    <property type="entry name" value="AMINOALKYLPHOSPHONATE N-ACETYLTRANSFERASE-RELATED-RELATED"/>
    <property type="match status" value="1"/>
</dbReference>
<dbReference type="GO" id="GO:0016747">
    <property type="term" value="F:acyltransferase activity, transferring groups other than amino-acyl groups"/>
    <property type="evidence" value="ECO:0007669"/>
    <property type="project" value="InterPro"/>
</dbReference>
<accession>A0A1I1I1L4</accession>
<evidence type="ECO:0000313" key="5">
    <source>
        <dbReference type="Proteomes" id="UP000199022"/>
    </source>
</evidence>
<sequence length="179" mass="18847">MSELRWLTDPAEVDPSLRAALLACWRDVTNTGGAVGFPVVPVDDATVAPVLDALVGSLSGGVQLLVATGDGGLAGWLVLERNPQPIFAHWATLKRVQTHPTARGTGVGGRLLTAAADRARGLGLHSLHLTVRAGTGADGFYARYGYREVGRWPGAIRLGDGELRDELLMHLPLGTDQPG</sequence>
<keyword evidence="1 4" id="KW-0808">Transferase</keyword>
<gene>
    <name evidence="4" type="ORF">SAMN05661030_0605</name>
</gene>
<evidence type="ECO:0000256" key="1">
    <source>
        <dbReference type="ARBA" id="ARBA00022679"/>
    </source>
</evidence>
<dbReference type="Pfam" id="PF13673">
    <property type="entry name" value="Acetyltransf_10"/>
    <property type="match status" value="1"/>
</dbReference>
<dbReference type="InterPro" id="IPR000182">
    <property type="entry name" value="GNAT_dom"/>
</dbReference>
<keyword evidence="5" id="KW-1185">Reference proteome</keyword>
<dbReference type="SUPFAM" id="SSF55729">
    <property type="entry name" value="Acyl-CoA N-acyltransferases (Nat)"/>
    <property type="match status" value="1"/>
</dbReference>
<evidence type="ECO:0000313" key="4">
    <source>
        <dbReference type="EMBL" id="SFC30046.1"/>
    </source>
</evidence>
<dbReference type="InterPro" id="IPR016181">
    <property type="entry name" value="Acyl_CoA_acyltransferase"/>
</dbReference>
<feature type="domain" description="N-acetyltransferase" evidence="3">
    <location>
        <begin position="8"/>
        <end position="174"/>
    </location>
</feature>
<proteinExistence type="predicted"/>